<dbReference type="GeneID" id="93769558"/>
<dbReference type="CDD" id="cd06217">
    <property type="entry name" value="FNR_iron_sulfur_binding_3"/>
    <property type="match status" value="1"/>
</dbReference>
<dbReference type="Gene3D" id="2.40.30.10">
    <property type="entry name" value="Translation factors"/>
    <property type="match status" value="1"/>
</dbReference>
<dbReference type="RefSeq" id="WP_016811281.1">
    <property type="nucleotide sequence ID" value="NZ_BOQM01000023.1"/>
</dbReference>
<dbReference type="InterPro" id="IPR039261">
    <property type="entry name" value="FNR_nucleotide-bd"/>
</dbReference>
<feature type="domain" description="2Fe-2S ferredoxin-type" evidence="9">
    <location>
        <begin position="306"/>
        <end position="395"/>
    </location>
</feature>
<dbReference type="SUPFAM" id="SSF54292">
    <property type="entry name" value="2Fe-2S ferredoxin-like"/>
    <property type="match status" value="1"/>
</dbReference>
<evidence type="ECO:0000256" key="1">
    <source>
        <dbReference type="ARBA" id="ARBA00001974"/>
    </source>
</evidence>
<dbReference type="Pfam" id="PF00175">
    <property type="entry name" value="NAD_binding_1"/>
    <property type="match status" value="1"/>
</dbReference>
<dbReference type="InterPro" id="IPR017938">
    <property type="entry name" value="Riboflavin_synthase-like_b-brl"/>
</dbReference>
<dbReference type="EMBL" id="VFOL01000001">
    <property type="protein sequence ID" value="TQL35166.1"/>
    <property type="molecule type" value="Genomic_DNA"/>
</dbReference>
<evidence type="ECO:0000256" key="7">
    <source>
        <dbReference type="ARBA" id="ARBA00023004"/>
    </source>
</evidence>
<evidence type="ECO:0000256" key="2">
    <source>
        <dbReference type="ARBA" id="ARBA00022630"/>
    </source>
</evidence>
<keyword evidence="8" id="KW-0411">Iron-sulfur</keyword>
<dbReference type="InterPro" id="IPR012675">
    <property type="entry name" value="Beta-grasp_dom_sf"/>
</dbReference>
<organism evidence="12 13">
    <name type="scientific">Salinispora arenicola</name>
    <dbReference type="NCBI Taxonomy" id="168697"/>
    <lineage>
        <taxon>Bacteria</taxon>
        <taxon>Bacillati</taxon>
        <taxon>Actinomycetota</taxon>
        <taxon>Actinomycetes</taxon>
        <taxon>Micromonosporales</taxon>
        <taxon>Micromonosporaceae</taxon>
        <taxon>Salinispora</taxon>
    </lineage>
</organism>
<dbReference type="SUPFAM" id="SSF52343">
    <property type="entry name" value="Ferredoxin reductase-like, C-terminal NADP-linked domain"/>
    <property type="match status" value="1"/>
</dbReference>
<comment type="caution">
    <text evidence="12">The sequence shown here is derived from an EMBL/GenBank/DDBJ whole genome shotgun (WGS) entry which is preliminary data.</text>
</comment>
<proteinExistence type="predicted"/>
<dbReference type="Proteomes" id="UP000315983">
    <property type="component" value="Unassembled WGS sequence"/>
</dbReference>
<dbReference type="GO" id="GO:0016491">
    <property type="term" value="F:oxidoreductase activity"/>
    <property type="evidence" value="ECO:0007669"/>
    <property type="project" value="UniProtKB-KW"/>
</dbReference>
<accession>A0A542XH64</accession>
<dbReference type="PROSITE" id="PS51085">
    <property type="entry name" value="2FE2S_FER_2"/>
    <property type="match status" value="1"/>
</dbReference>
<dbReference type="InterPro" id="IPR036010">
    <property type="entry name" value="2Fe-2S_ferredoxin-like_sf"/>
</dbReference>
<protein>
    <submittedName>
        <fullName evidence="11">3-ketosteroid-9-alpha-hydroxylase reductase subunit</fullName>
    </submittedName>
    <submittedName>
        <fullName evidence="12">Ferredoxin-NADP reductase</fullName>
    </submittedName>
</protein>
<reference evidence="12 13" key="1">
    <citation type="submission" date="2019-06" db="EMBL/GenBank/DDBJ databases">
        <title>Sequencing the genomes of 1000 actinobacteria strains.</title>
        <authorList>
            <person name="Klenk H.-P."/>
        </authorList>
    </citation>
    <scope>NUCLEOTIDE SEQUENCE [LARGE SCALE GENOMIC DNA]</scope>
    <source>
        <strain evidence="12 13">DSM 44819</strain>
    </source>
</reference>
<dbReference type="PRINTS" id="PR00410">
    <property type="entry name" value="PHEHYDRXLASE"/>
</dbReference>
<keyword evidence="3" id="KW-0001">2Fe-2S</keyword>
<dbReference type="InterPro" id="IPR008333">
    <property type="entry name" value="Cbr1-like_FAD-bd_dom"/>
</dbReference>
<dbReference type="InterPro" id="IPR017927">
    <property type="entry name" value="FAD-bd_FR_type"/>
</dbReference>
<dbReference type="AlphaFoldDB" id="A0A542XH64"/>
<dbReference type="InterPro" id="IPR001041">
    <property type="entry name" value="2Fe-2S_ferredoxin-type"/>
</dbReference>
<dbReference type="PANTHER" id="PTHR47354:SF6">
    <property type="entry name" value="NADH OXIDOREDUCTASE HCR"/>
    <property type="match status" value="1"/>
</dbReference>
<dbReference type="Pfam" id="PF00111">
    <property type="entry name" value="Fer2"/>
    <property type="match status" value="1"/>
</dbReference>
<evidence type="ECO:0000313" key="11">
    <source>
        <dbReference type="EMBL" id="GIM86411.1"/>
    </source>
</evidence>
<keyword evidence="14" id="KW-1185">Reference proteome</keyword>
<evidence type="ECO:0000259" key="10">
    <source>
        <dbReference type="PROSITE" id="PS51384"/>
    </source>
</evidence>
<dbReference type="Pfam" id="PF00970">
    <property type="entry name" value="FAD_binding_6"/>
    <property type="match status" value="1"/>
</dbReference>
<evidence type="ECO:0000256" key="3">
    <source>
        <dbReference type="ARBA" id="ARBA00022714"/>
    </source>
</evidence>
<keyword evidence="4" id="KW-0479">Metal-binding</keyword>
<dbReference type="PROSITE" id="PS51384">
    <property type="entry name" value="FAD_FR"/>
    <property type="match status" value="1"/>
</dbReference>
<name>A0A542XH64_SALAC</name>
<evidence type="ECO:0000313" key="12">
    <source>
        <dbReference type="EMBL" id="TQL35166.1"/>
    </source>
</evidence>
<dbReference type="PANTHER" id="PTHR47354">
    <property type="entry name" value="NADH OXIDOREDUCTASE HCR"/>
    <property type="match status" value="1"/>
</dbReference>
<sequence length="397" mass="43399">MTDPPYTPSVNPLARLLEGVDGVVERLKAHAANQAAHRADARAEVEPYHPRKLELTVTELIDETSTTKTLRLRRAAGGSLPPFRAGQYLSLDVQVGDIHTNRAFSISSSPTRRDHYDLTVRRLPGGLVSNYLLDEVSIGDRFTSGGPMGTFTHDPLFHGDDLVFLAGGSGVAPAMSMIREIVELGLPRRMTLLYGSRRSDDIIFQNELEAIERQHPNIVVHHILAQADPGWTGAVKPLNAPLIVKLAAPLAGRMTYVCGPAYKYPYLVGELESLGLPGRRIRMEANYVAKSPPDTPDWPSGVDPTGAVTVSVRGGKSFQMPRGRELIYALEENGMPPAASCRSGECGDCRVKVCSGEVVHAEEARLRTSDRRFGYAHSCVAYPLTDIEVDFQPGNYF</sequence>
<keyword evidence="5" id="KW-0274">FAD</keyword>
<gene>
    <name evidence="12" type="ORF">FB564_0191</name>
    <name evidence="11" type="ORF">Sar04_31470</name>
</gene>
<evidence type="ECO:0000256" key="4">
    <source>
        <dbReference type="ARBA" id="ARBA00022723"/>
    </source>
</evidence>
<evidence type="ECO:0000313" key="14">
    <source>
        <dbReference type="Proteomes" id="UP000677457"/>
    </source>
</evidence>
<evidence type="ECO:0000256" key="6">
    <source>
        <dbReference type="ARBA" id="ARBA00023002"/>
    </source>
</evidence>
<dbReference type="SUPFAM" id="SSF63380">
    <property type="entry name" value="Riboflavin synthase domain-like"/>
    <property type="match status" value="1"/>
</dbReference>
<dbReference type="Gene3D" id="3.10.20.30">
    <property type="match status" value="1"/>
</dbReference>
<feature type="domain" description="FAD-binding FR-type" evidence="10">
    <location>
        <begin position="50"/>
        <end position="154"/>
    </location>
</feature>
<keyword evidence="6" id="KW-0560">Oxidoreductase</keyword>
<keyword evidence="7" id="KW-0408">Iron</keyword>
<comment type="cofactor">
    <cofactor evidence="1">
        <name>FAD</name>
        <dbReference type="ChEBI" id="CHEBI:57692"/>
    </cofactor>
</comment>
<dbReference type="InterPro" id="IPR001433">
    <property type="entry name" value="OxRdtase_FAD/NAD-bd"/>
</dbReference>
<dbReference type="CDD" id="cd00207">
    <property type="entry name" value="fer2"/>
    <property type="match status" value="1"/>
</dbReference>
<dbReference type="InterPro" id="IPR001709">
    <property type="entry name" value="Flavoprot_Pyr_Nucl_cyt_Rdtase"/>
</dbReference>
<dbReference type="GO" id="GO:0046872">
    <property type="term" value="F:metal ion binding"/>
    <property type="evidence" value="ECO:0007669"/>
    <property type="project" value="UniProtKB-KW"/>
</dbReference>
<dbReference type="Gene3D" id="3.40.50.80">
    <property type="entry name" value="Nucleotide-binding domain of ferredoxin-NADP reductase (FNR) module"/>
    <property type="match status" value="1"/>
</dbReference>
<dbReference type="GO" id="GO:0051537">
    <property type="term" value="F:2 iron, 2 sulfur cluster binding"/>
    <property type="evidence" value="ECO:0007669"/>
    <property type="project" value="UniProtKB-KW"/>
</dbReference>
<dbReference type="Proteomes" id="UP000677457">
    <property type="component" value="Unassembled WGS sequence"/>
</dbReference>
<evidence type="ECO:0000256" key="8">
    <source>
        <dbReference type="ARBA" id="ARBA00023014"/>
    </source>
</evidence>
<evidence type="ECO:0000313" key="13">
    <source>
        <dbReference type="Proteomes" id="UP000315983"/>
    </source>
</evidence>
<evidence type="ECO:0000256" key="5">
    <source>
        <dbReference type="ARBA" id="ARBA00022827"/>
    </source>
</evidence>
<reference evidence="11 14" key="2">
    <citation type="submission" date="2021-03" db="EMBL/GenBank/DDBJ databases">
        <title>Whole genome shotgun sequence of Salinispora arenicola NBRC 105043.</title>
        <authorList>
            <person name="Komaki H."/>
            <person name="Tamura T."/>
        </authorList>
    </citation>
    <scope>NUCLEOTIDE SEQUENCE [LARGE SCALE GENOMIC DNA]</scope>
    <source>
        <strain evidence="11 14">NBRC 105043</strain>
    </source>
</reference>
<dbReference type="InterPro" id="IPR050415">
    <property type="entry name" value="MRET"/>
</dbReference>
<keyword evidence="2" id="KW-0285">Flavoprotein</keyword>
<evidence type="ECO:0000259" key="9">
    <source>
        <dbReference type="PROSITE" id="PS51085"/>
    </source>
</evidence>
<dbReference type="EMBL" id="BOQM01000023">
    <property type="protein sequence ID" value="GIM86411.1"/>
    <property type="molecule type" value="Genomic_DNA"/>
</dbReference>
<dbReference type="PRINTS" id="PR00371">
    <property type="entry name" value="FPNCR"/>
</dbReference>